<evidence type="ECO:0000256" key="3">
    <source>
        <dbReference type="ARBA" id="ARBA00023125"/>
    </source>
</evidence>
<dbReference type="InterPro" id="IPR001867">
    <property type="entry name" value="OmpR/PhoB-type_DNA-bd"/>
</dbReference>
<dbReference type="SUPFAM" id="SSF46894">
    <property type="entry name" value="C-terminal effector domain of the bipartite response regulators"/>
    <property type="match status" value="1"/>
</dbReference>
<dbReference type="InterPro" id="IPR051677">
    <property type="entry name" value="AfsR-DnrI-RedD_regulator"/>
</dbReference>
<dbReference type="PANTHER" id="PTHR35807">
    <property type="entry name" value="TRANSCRIPTIONAL REGULATOR REDD-RELATED"/>
    <property type="match status" value="1"/>
</dbReference>
<dbReference type="SMART" id="SM01043">
    <property type="entry name" value="BTAD"/>
    <property type="match status" value="1"/>
</dbReference>
<keyword evidence="4" id="KW-0804">Transcription</keyword>
<evidence type="ECO:0000256" key="4">
    <source>
        <dbReference type="ARBA" id="ARBA00023163"/>
    </source>
</evidence>
<dbReference type="PANTHER" id="PTHR35807:SF1">
    <property type="entry name" value="TRANSCRIPTIONAL REGULATOR REDD"/>
    <property type="match status" value="1"/>
</dbReference>
<evidence type="ECO:0000313" key="8">
    <source>
        <dbReference type="EMBL" id="MFC5945264.1"/>
    </source>
</evidence>
<evidence type="ECO:0000256" key="6">
    <source>
        <dbReference type="SAM" id="MobiDB-lite"/>
    </source>
</evidence>
<keyword evidence="9" id="KW-1185">Reference proteome</keyword>
<evidence type="ECO:0000259" key="7">
    <source>
        <dbReference type="PROSITE" id="PS51755"/>
    </source>
</evidence>
<dbReference type="Gene3D" id="1.25.40.10">
    <property type="entry name" value="Tetratricopeptide repeat domain"/>
    <property type="match status" value="1"/>
</dbReference>
<comment type="caution">
    <text evidence="8">The sequence shown here is derived from an EMBL/GenBank/DDBJ whole genome shotgun (WGS) entry which is preliminary data.</text>
</comment>
<feature type="DNA-binding region" description="OmpR/PhoB-type" evidence="5">
    <location>
        <begin position="1"/>
        <end position="103"/>
    </location>
</feature>
<keyword evidence="3 5" id="KW-0238">DNA-binding</keyword>
<feature type="compositionally biased region" description="Low complexity" evidence="6">
    <location>
        <begin position="263"/>
        <end position="277"/>
    </location>
</feature>
<evidence type="ECO:0000256" key="1">
    <source>
        <dbReference type="ARBA" id="ARBA00005820"/>
    </source>
</evidence>
<dbReference type="Pfam" id="PF03704">
    <property type="entry name" value="BTAD"/>
    <property type="match status" value="1"/>
</dbReference>
<dbReference type="EMBL" id="JBHSQQ010000283">
    <property type="protein sequence ID" value="MFC5945264.1"/>
    <property type="molecule type" value="Genomic_DNA"/>
</dbReference>
<dbReference type="InterPro" id="IPR011990">
    <property type="entry name" value="TPR-like_helical_dom_sf"/>
</dbReference>
<evidence type="ECO:0000256" key="2">
    <source>
        <dbReference type="ARBA" id="ARBA00023015"/>
    </source>
</evidence>
<comment type="similarity">
    <text evidence="1">Belongs to the AfsR/DnrI/RedD regulatory family.</text>
</comment>
<keyword evidence="2" id="KW-0805">Transcription regulation</keyword>
<dbReference type="Proteomes" id="UP001596207">
    <property type="component" value="Unassembled WGS sequence"/>
</dbReference>
<dbReference type="Gene3D" id="1.10.10.10">
    <property type="entry name" value="Winged helix-like DNA-binding domain superfamily/Winged helix DNA-binding domain"/>
    <property type="match status" value="1"/>
</dbReference>
<protein>
    <submittedName>
        <fullName evidence="8">BTAD domain-containing putative transcriptional regulator</fullName>
    </submittedName>
</protein>
<gene>
    <name evidence="8" type="ORF">ACFPZ4_27800</name>
</gene>
<evidence type="ECO:0000256" key="5">
    <source>
        <dbReference type="PROSITE-ProRule" id="PRU01091"/>
    </source>
</evidence>
<dbReference type="InterPro" id="IPR036388">
    <property type="entry name" value="WH-like_DNA-bd_sf"/>
</dbReference>
<reference evidence="9" key="1">
    <citation type="journal article" date="2019" name="Int. J. Syst. Evol. Microbiol.">
        <title>The Global Catalogue of Microorganisms (GCM) 10K type strain sequencing project: providing services to taxonomists for standard genome sequencing and annotation.</title>
        <authorList>
            <consortium name="The Broad Institute Genomics Platform"/>
            <consortium name="The Broad Institute Genome Sequencing Center for Infectious Disease"/>
            <person name="Wu L."/>
            <person name="Ma J."/>
        </authorList>
    </citation>
    <scope>NUCLEOTIDE SEQUENCE [LARGE SCALE GENOMIC DNA]</scope>
    <source>
        <strain evidence="9">CGMCC 4.7173</strain>
    </source>
</reference>
<dbReference type="InterPro" id="IPR005158">
    <property type="entry name" value="BTAD"/>
</dbReference>
<dbReference type="SMART" id="SM00862">
    <property type="entry name" value="Trans_reg_C"/>
    <property type="match status" value="1"/>
</dbReference>
<feature type="domain" description="OmpR/PhoB-type" evidence="7">
    <location>
        <begin position="1"/>
        <end position="103"/>
    </location>
</feature>
<feature type="region of interest" description="Disordered" evidence="6">
    <location>
        <begin position="257"/>
        <end position="284"/>
    </location>
</feature>
<organism evidence="8 9">
    <name type="scientific">Micromonospora harpali</name>
    <dbReference type="NCBI Taxonomy" id="1490225"/>
    <lineage>
        <taxon>Bacteria</taxon>
        <taxon>Bacillati</taxon>
        <taxon>Actinomycetota</taxon>
        <taxon>Actinomycetes</taxon>
        <taxon>Micromonosporales</taxon>
        <taxon>Micromonosporaceae</taxon>
        <taxon>Micromonospora</taxon>
    </lineage>
</organism>
<dbReference type="SUPFAM" id="SSF48452">
    <property type="entry name" value="TPR-like"/>
    <property type="match status" value="1"/>
</dbReference>
<dbReference type="PROSITE" id="PS51755">
    <property type="entry name" value="OMPR_PHOB"/>
    <property type="match status" value="1"/>
</dbReference>
<name>A0ABW1HXJ5_9ACTN</name>
<sequence length="284" mass="31682">MLPNPPAAVTVRFLGDFAVTVDGVPVERWRAGKARNLFQFLVLNRGHVVPRERLYEVLWPDSDTDRSTSLKVAAHALRQILGSCPGGTGVEIVYQDVGYLLRCAEICVDTEEFEAAVDAAREAERTGDTGAALAAHHRAISLYQGDFLNGETADWVDEQRQWTRAMVLRSLHHLRADAMLRDDPRAVVTWCRRILSVDPYQEEAYQNLLVVHGMLGELGQVRSWYDLCVQRLRDGLDVGPTGRTRQIRDLALTGRLRGRRASAPRPASPRRPAARGLQPLSLTA</sequence>
<evidence type="ECO:0000313" key="9">
    <source>
        <dbReference type="Proteomes" id="UP001596207"/>
    </source>
</evidence>
<dbReference type="RefSeq" id="WP_229406037.1">
    <property type="nucleotide sequence ID" value="NZ_CP158970.1"/>
</dbReference>
<proteinExistence type="inferred from homology"/>
<dbReference type="InterPro" id="IPR016032">
    <property type="entry name" value="Sig_transdc_resp-reg_C-effctor"/>
</dbReference>
<accession>A0ABW1HXJ5</accession>
<dbReference type="Pfam" id="PF00486">
    <property type="entry name" value="Trans_reg_C"/>
    <property type="match status" value="1"/>
</dbReference>